<gene>
    <name evidence="2" type="ORF">EPI10_022046</name>
</gene>
<dbReference type="Pfam" id="PF07727">
    <property type="entry name" value="RVT_2"/>
    <property type="match status" value="1"/>
</dbReference>
<sequence length="173" mass="20188">MMLCNICELVPYDPSVNVVDSKWVFRIKHKSDGTLDRYKVRIVTKGFTQIVGVDYPSTFSPVVKPTTICLILYIFFKPLMLGHPLKLDIGPLLQLLLKHFGCCISCKNFKYHFLVLLKFFAIIFWATYRCKHPILHSNMKHIEIDLHFVQYHIDRKTNHIHVADQLVDTLTIT</sequence>
<dbReference type="Proteomes" id="UP000325315">
    <property type="component" value="Unassembled WGS sequence"/>
</dbReference>
<protein>
    <submittedName>
        <fullName evidence="2">Retrovirus-related pol polyprotein from transposon tnt 1-94</fullName>
    </submittedName>
</protein>
<evidence type="ECO:0000313" key="2">
    <source>
        <dbReference type="EMBL" id="KAA3481704.1"/>
    </source>
</evidence>
<proteinExistence type="predicted"/>
<accession>A0A5B6WK28</accession>
<evidence type="ECO:0000259" key="1">
    <source>
        <dbReference type="Pfam" id="PF07727"/>
    </source>
</evidence>
<evidence type="ECO:0000313" key="3">
    <source>
        <dbReference type="Proteomes" id="UP000325315"/>
    </source>
</evidence>
<dbReference type="EMBL" id="SMMG02000003">
    <property type="protein sequence ID" value="KAA3481704.1"/>
    <property type="molecule type" value="Genomic_DNA"/>
</dbReference>
<reference evidence="3" key="1">
    <citation type="journal article" date="2019" name="Plant Biotechnol. J.">
        <title>Genome sequencing of the Australian wild diploid species Gossypium australe highlights disease resistance and delayed gland morphogenesis.</title>
        <authorList>
            <person name="Cai Y."/>
            <person name="Cai X."/>
            <person name="Wang Q."/>
            <person name="Wang P."/>
            <person name="Zhang Y."/>
            <person name="Cai C."/>
            <person name="Xu Y."/>
            <person name="Wang K."/>
            <person name="Zhou Z."/>
            <person name="Wang C."/>
            <person name="Geng S."/>
            <person name="Li B."/>
            <person name="Dong Q."/>
            <person name="Hou Y."/>
            <person name="Wang H."/>
            <person name="Ai P."/>
            <person name="Liu Z."/>
            <person name="Yi F."/>
            <person name="Sun M."/>
            <person name="An G."/>
            <person name="Cheng J."/>
            <person name="Zhang Y."/>
            <person name="Shi Q."/>
            <person name="Xie Y."/>
            <person name="Shi X."/>
            <person name="Chang Y."/>
            <person name="Huang F."/>
            <person name="Chen Y."/>
            <person name="Hong S."/>
            <person name="Mi L."/>
            <person name="Sun Q."/>
            <person name="Zhang L."/>
            <person name="Zhou B."/>
            <person name="Peng R."/>
            <person name="Zhang X."/>
            <person name="Liu F."/>
        </authorList>
    </citation>
    <scope>NUCLEOTIDE SEQUENCE [LARGE SCALE GENOMIC DNA]</scope>
    <source>
        <strain evidence="3">cv. PA1801</strain>
    </source>
</reference>
<dbReference type="AlphaFoldDB" id="A0A5B6WK28"/>
<feature type="domain" description="Reverse transcriptase Ty1/copia-type" evidence="1">
    <location>
        <begin position="8"/>
        <end position="74"/>
    </location>
</feature>
<dbReference type="OrthoDB" id="7473114at2759"/>
<comment type="caution">
    <text evidence="2">The sequence shown here is derived from an EMBL/GenBank/DDBJ whole genome shotgun (WGS) entry which is preliminary data.</text>
</comment>
<organism evidence="2 3">
    <name type="scientific">Gossypium australe</name>
    <dbReference type="NCBI Taxonomy" id="47621"/>
    <lineage>
        <taxon>Eukaryota</taxon>
        <taxon>Viridiplantae</taxon>
        <taxon>Streptophyta</taxon>
        <taxon>Embryophyta</taxon>
        <taxon>Tracheophyta</taxon>
        <taxon>Spermatophyta</taxon>
        <taxon>Magnoliopsida</taxon>
        <taxon>eudicotyledons</taxon>
        <taxon>Gunneridae</taxon>
        <taxon>Pentapetalae</taxon>
        <taxon>rosids</taxon>
        <taxon>malvids</taxon>
        <taxon>Malvales</taxon>
        <taxon>Malvaceae</taxon>
        <taxon>Malvoideae</taxon>
        <taxon>Gossypium</taxon>
    </lineage>
</organism>
<dbReference type="InterPro" id="IPR013103">
    <property type="entry name" value="RVT_2"/>
</dbReference>
<keyword evidence="3" id="KW-1185">Reference proteome</keyword>
<name>A0A5B6WK28_9ROSI</name>